<dbReference type="Proteomes" id="UP000546464">
    <property type="component" value="Unassembled WGS sequence"/>
</dbReference>
<sequence>MLSRVADSIYWMARYIERAENIARLVEVNLQLLLDFQDVDDAKLKEHWDPLIRSTGDEKRFYENNKKANSENVLEFLTFELENPNSVLSCVFSARENARMVRDQITAEMWETLNKLYLFLKSGRARQLFESDIHDFYQQIKEHSHLFLGLANATVTRDEGYDFLQIGSYIERADKTTRILDIKYHMLLPNVTDVGGAVDVAQWIAILRSASAYEAYHQLYVTDVNPAKIAEFLIFSETFPRSIRFCVQKLNECLHRVSGCQLANYSNEAERLCGRLLSELNYGSVEEVFQEGLHEYLDRIQERLNEIGGSTYKAYMFLPPVDMEGEIQVQQQQQQ</sequence>
<gene>
    <name evidence="2" type="ORF">H5P28_04020</name>
</gene>
<dbReference type="AlphaFoldDB" id="A0A842HAW5"/>
<reference evidence="2 3" key="1">
    <citation type="submission" date="2020-07" db="EMBL/GenBank/DDBJ databases">
        <authorList>
            <person name="Feng X."/>
        </authorList>
    </citation>
    <scope>NUCLEOTIDE SEQUENCE [LARGE SCALE GENOMIC DNA]</scope>
    <source>
        <strain evidence="2 3">JCM31066</strain>
    </source>
</reference>
<proteinExistence type="predicted"/>
<dbReference type="InterPro" id="IPR051680">
    <property type="entry name" value="ATP-dep_Glu-Cys_Ligase-2"/>
</dbReference>
<protein>
    <submittedName>
        <fullName evidence="2">Alpha-E domain-containing protein</fullName>
    </submittedName>
</protein>
<accession>A0A842HAW5</accession>
<dbReference type="Pfam" id="PF04168">
    <property type="entry name" value="Alpha-E"/>
    <property type="match status" value="1"/>
</dbReference>
<comment type="caution">
    <text evidence="2">The sequence shown here is derived from an EMBL/GenBank/DDBJ whole genome shotgun (WGS) entry which is preliminary data.</text>
</comment>
<dbReference type="EMBL" id="JACHVB010000013">
    <property type="protein sequence ID" value="MBC2593420.1"/>
    <property type="molecule type" value="Genomic_DNA"/>
</dbReference>
<evidence type="ECO:0000259" key="1">
    <source>
        <dbReference type="Pfam" id="PF04168"/>
    </source>
</evidence>
<evidence type="ECO:0000313" key="3">
    <source>
        <dbReference type="Proteomes" id="UP000546464"/>
    </source>
</evidence>
<name>A0A842HAW5_9BACT</name>
<feature type="domain" description="DUF403" evidence="1">
    <location>
        <begin position="1"/>
        <end position="315"/>
    </location>
</feature>
<dbReference type="InterPro" id="IPR007296">
    <property type="entry name" value="DUF403"/>
</dbReference>
<dbReference type="RefSeq" id="WP_185674425.1">
    <property type="nucleotide sequence ID" value="NZ_JACHVB010000013.1"/>
</dbReference>
<keyword evidence="3" id="KW-1185">Reference proteome</keyword>
<evidence type="ECO:0000313" key="2">
    <source>
        <dbReference type="EMBL" id="MBC2593420.1"/>
    </source>
</evidence>
<dbReference type="PANTHER" id="PTHR34595:SF7">
    <property type="entry name" value="SLL1039 PROTEIN"/>
    <property type="match status" value="1"/>
</dbReference>
<organism evidence="2 3">
    <name type="scientific">Ruficoccus amylovorans</name>
    <dbReference type="NCBI Taxonomy" id="1804625"/>
    <lineage>
        <taxon>Bacteria</taxon>
        <taxon>Pseudomonadati</taxon>
        <taxon>Verrucomicrobiota</taxon>
        <taxon>Opitutia</taxon>
        <taxon>Puniceicoccales</taxon>
        <taxon>Cerasicoccaceae</taxon>
        <taxon>Ruficoccus</taxon>
    </lineage>
</organism>
<dbReference type="PANTHER" id="PTHR34595">
    <property type="entry name" value="BLR5612 PROTEIN"/>
    <property type="match status" value="1"/>
</dbReference>